<reference evidence="2 3" key="1">
    <citation type="journal article" date="2019" name="Int. J. Syst. Evol. Microbiol.">
        <title>The Global Catalogue of Microorganisms (GCM) 10K type strain sequencing project: providing services to taxonomists for standard genome sequencing and annotation.</title>
        <authorList>
            <consortium name="The Broad Institute Genomics Platform"/>
            <consortium name="The Broad Institute Genome Sequencing Center for Infectious Disease"/>
            <person name="Wu L."/>
            <person name="Ma J."/>
        </authorList>
    </citation>
    <scope>NUCLEOTIDE SEQUENCE [LARGE SCALE GENOMIC DNA]</scope>
    <source>
        <strain evidence="2 3">JCM 15591</strain>
    </source>
</reference>
<organism evidence="2 3">
    <name type="scientific">Nostocoides vanveenii</name>
    <dbReference type="NCBI Taxonomy" id="330835"/>
    <lineage>
        <taxon>Bacteria</taxon>
        <taxon>Bacillati</taxon>
        <taxon>Actinomycetota</taxon>
        <taxon>Actinomycetes</taxon>
        <taxon>Micrococcales</taxon>
        <taxon>Intrasporangiaceae</taxon>
        <taxon>Nostocoides</taxon>
    </lineage>
</organism>
<sequence>MPGIGRMVAAIDRLGRAVLTTQPGGVLAAGGATTVDDRVRGVGSASGPGPPVHADTAMAASDVAASRRAHAW</sequence>
<evidence type="ECO:0000313" key="2">
    <source>
        <dbReference type="EMBL" id="GAA1772987.1"/>
    </source>
</evidence>
<comment type="caution">
    <text evidence="2">The sequence shown here is derived from an EMBL/GenBank/DDBJ whole genome shotgun (WGS) entry which is preliminary data.</text>
</comment>
<evidence type="ECO:0000256" key="1">
    <source>
        <dbReference type="SAM" id="MobiDB-lite"/>
    </source>
</evidence>
<protein>
    <submittedName>
        <fullName evidence="2">Uncharacterized protein</fullName>
    </submittedName>
</protein>
<proteinExistence type="predicted"/>
<gene>
    <name evidence="2" type="ORF">GCM10009810_32800</name>
</gene>
<dbReference type="Proteomes" id="UP001501475">
    <property type="component" value="Unassembled WGS sequence"/>
</dbReference>
<dbReference type="EMBL" id="BAAAPN010000097">
    <property type="protein sequence ID" value="GAA1772987.1"/>
    <property type="molecule type" value="Genomic_DNA"/>
</dbReference>
<feature type="compositionally biased region" description="Low complexity" evidence="1">
    <location>
        <begin position="42"/>
        <end position="66"/>
    </location>
</feature>
<name>A0ABN2L2T3_9MICO</name>
<dbReference type="RefSeq" id="WP_344068201.1">
    <property type="nucleotide sequence ID" value="NZ_BAAAPN010000097.1"/>
</dbReference>
<feature type="region of interest" description="Disordered" evidence="1">
    <location>
        <begin position="42"/>
        <end position="72"/>
    </location>
</feature>
<evidence type="ECO:0000313" key="3">
    <source>
        <dbReference type="Proteomes" id="UP001501475"/>
    </source>
</evidence>
<accession>A0ABN2L2T3</accession>
<keyword evidence="3" id="KW-1185">Reference proteome</keyword>